<evidence type="ECO:0000256" key="6">
    <source>
        <dbReference type="ARBA" id="ARBA00022839"/>
    </source>
</evidence>
<evidence type="ECO:0000256" key="8">
    <source>
        <dbReference type="ARBA" id="ARBA00023125"/>
    </source>
</evidence>
<dbReference type="SUPFAM" id="SSF52540">
    <property type="entry name" value="P-loop containing nucleoside triphosphate hydrolases"/>
    <property type="match status" value="2"/>
</dbReference>
<keyword evidence="1 11" id="KW-0540">Nuclease</keyword>
<feature type="domain" description="AAA+ ATPase" evidence="12">
    <location>
        <begin position="185"/>
        <end position="381"/>
    </location>
</feature>
<dbReference type="CDD" id="cd18809">
    <property type="entry name" value="SF1_C_RecD"/>
    <property type="match status" value="1"/>
</dbReference>
<comment type="similarity">
    <text evidence="11">Belongs to the RecD family.</text>
</comment>
<dbReference type="EC" id="5.6.2.3" evidence="11"/>
<keyword evidence="9 11" id="KW-0234">DNA repair</keyword>
<reference evidence="13" key="1">
    <citation type="journal article" date="2014" name="Int. J. Syst. Evol. Microbiol.">
        <title>Complete genome sequence of Corynebacterium casei LMG S-19264T (=DSM 44701T), isolated from a smear-ripened cheese.</title>
        <authorList>
            <consortium name="US DOE Joint Genome Institute (JGI-PGF)"/>
            <person name="Walter F."/>
            <person name="Albersmeier A."/>
            <person name="Kalinowski J."/>
            <person name="Ruckert C."/>
        </authorList>
    </citation>
    <scope>NUCLEOTIDE SEQUENCE</scope>
    <source>
        <strain evidence="13">CGMCC 1.16067</strain>
    </source>
</reference>
<dbReference type="GO" id="GO:0009338">
    <property type="term" value="C:exodeoxyribonuclease V complex"/>
    <property type="evidence" value="ECO:0007669"/>
    <property type="project" value="InterPro"/>
</dbReference>
<evidence type="ECO:0000256" key="9">
    <source>
        <dbReference type="ARBA" id="ARBA00023204"/>
    </source>
</evidence>
<comment type="subunit">
    <text evidence="11">Heterotrimer of RecB, RecC and RecD. All subunits contribute to DNA-binding.</text>
</comment>
<dbReference type="SMART" id="SM00382">
    <property type="entry name" value="AAA"/>
    <property type="match status" value="1"/>
</dbReference>
<dbReference type="InterPro" id="IPR049550">
    <property type="entry name" value="RecD_N"/>
</dbReference>
<gene>
    <name evidence="11 13" type="primary">recD</name>
    <name evidence="13" type="ORF">GCM10011519_22850</name>
</gene>
<dbReference type="InterPro" id="IPR041851">
    <property type="entry name" value="RecD_N_sf"/>
</dbReference>
<dbReference type="InterPro" id="IPR027785">
    <property type="entry name" value="UvrD-like_helicase_C"/>
</dbReference>
<comment type="catalytic activity">
    <reaction evidence="11">
        <text>ATP + H2O = ADP + phosphate + H(+)</text>
        <dbReference type="Rhea" id="RHEA:13065"/>
        <dbReference type="ChEBI" id="CHEBI:15377"/>
        <dbReference type="ChEBI" id="CHEBI:15378"/>
        <dbReference type="ChEBI" id="CHEBI:30616"/>
        <dbReference type="ChEBI" id="CHEBI:43474"/>
        <dbReference type="ChEBI" id="CHEBI:456216"/>
        <dbReference type="EC" id="5.6.2.3"/>
    </reaction>
</comment>
<dbReference type="GO" id="GO:0000724">
    <property type="term" value="P:double-strand break repair via homologous recombination"/>
    <property type="evidence" value="ECO:0007669"/>
    <property type="project" value="UniProtKB-UniRule"/>
</dbReference>
<dbReference type="EMBL" id="BMKQ01000001">
    <property type="protein sequence ID" value="GGF48290.1"/>
    <property type="molecule type" value="Genomic_DNA"/>
</dbReference>
<dbReference type="HAMAP" id="MF_01487">
    <property type="entry name" value="RecD"/>
    <property type="match status" value="1"/>
</dbReference>
<dbReference type="Pfam" id="PF21185">
    <property type="entry name" value="RecD_N"/>
    <property type="match status" value="1"/>
</dbReference>
<keyword evidence="10 11" id="KW-0413">Isomerase</keyword>
<keyword evidence="5 11" id="KW-0347">Helicase</keyword>
<dbReference type="InterPro" id="IPR050534">
    <property type="entry name" value="Coronavir_polyprotein_1ab"/>
</dbReference>
<evidence type="ECO:0000313" key="13">
    <source>
        <dbReference type="EMBL" id="GGF48290.1"/>
    </source>
</evidence>
<dbReference type="CDD" id="cd17933">
    <property type="entry name" value="DEXSc_RecD-like"/>
    <property type="match status" value="1"/>
</dbReference>
<evidence type="ECO:0000259" key="12">
    <source>
        <dbReference type="SMART" id="SM00382"/>
    </source>
</evidence>
<dbReference type="GO" id="GO:0008854">
    <property type="term" value="F:exodeoxyribonuclease V activity"/>
    <property type="evidence" value="ECO:0007669"/>
    <property type="project" value="InterPro"/>
</dbReference>
<protein>
    <recommendedName>
        <fullName evidence="11">RecBCD enzyme subunit RecD</fullName>
        <ecNumber evidence="11">5.6.2.3</ecNumber>
    </recommendedName>
    <alternativeName>
        <fullName evidence="11">DNA 5'-3' helicase subunit RecD</fullName>
    </alternativeName>
    <alternativeName>
        <fullName evidence="11">Exonuclease V subunit RecD</fullName>
        <shortName evidence="11">ExoV subunit RecD</shortName>
    </alternativeName>
    <alternativeName>
        <fullName evidence="11">Helicase/nuclease RecBCD subunit RecD</fullName>
    </alternativeName>
</protein>
<comment type="caution">
    <text evidence="13">The sequence shown here is derived from an EMBL/GenBank/DDBJ whole genome shotgun (WGS) entry which is preliminary data.</text>
</comment>
<dbReference type="Pfam" id="PF13245">
    <property type="entry name" value="AAA_19"/>
    <property type="match status" value="1"/>
</dbReference>
<keyword evidence="6 11" id="KW-0269">Exonuclease</keyword>
<keyword evidence="8 11" id="KW-0238">DNA-binding</keyword>
<dbReference type="PANTHER" id="PTHR43788">
    <property type="entry name" value="DNA2/NAM7 HELICASE FAMILY MEMBER"/>
    <property type="match status" value="1"/>
</dbReference>
<dbReference type="NCBIfam" id="TIGR01447">
    <property type="entry name" value="recD"/>
    <property type="match status" value="1"/>
</dbReference>
<name>A0A917BNV5_9ACTN</name>
<evidence type="ECO:0000256" key="1">
    <source>
        <dbReference type="ARBA" id="ARBA00022722"/>
    </source>
</evidence>
<keyword evidence="2 11" id="KW-0547">Nucleotide-binding</keyword>
<organism evidence="13 14">
    <name type="scientific">Marmoricola endophyticus</name>
    <dbReference type="NCBI Taxonomy" id="2040280"/>
    <lineage>
        <taxon>Bacteria</taxon>
        <taxon>Bacillati</taxon>
        <taxon>Actinomycetota</taxon>
        <taxon>Actinomycetes</taxon>
        <taxon>Propionibacteriales</taxon>
        <taxon>Nocardioidaceae</taxon>
        <taxon>Marmoricola</taxon>
    </lineage>
</organism>
<evidence type="ECO:0000256" key="11">
    <source>
        <dbReference type="HAMAP-Rule" id="MF_01487"/>
    </source>
</evidence>
<evidence type="ECO:0000256" key="5">
    <source>
        <dbReference type="ARBA" id="ARBA00022806"/>
    </source>
</evidence>
<accession>A0A917BNV5</accession>
<evidence type="ECO:0000256" key="7">
    <source>
        <dbReference type="ARBA" id="ARBA00022840"/>
    </source>
</evidence>
<dbReference type="Pfam" id="PF13538">
    <property type="entry name" value="UvrD_C_2"/>
    <property type="match status" value="1"/>
</dbReference>
<dbReference type="GO" id="GO:0005524">
    <property type="term" value="F:ATP binding"/>
    <property type="evidence" value="ECO:0007669"/>
    <property type="project" value="UniProtKB-UniRule"/>
</dbReference>
<dbReference type="AlphaFoldDB" id="A0A917BNV5"/>
<dbReference type="Proteomes" id="UP000649179">
    <property type="component" value="Unassembled WGS sequence"/>
</dbReference>
<dbReference type="GO" id="GO:0043139">
    <property type="term" value="F:5'-3' DNA helicase activity"/>
    <property type="evidence" value="ECO:0007669"/>
    <property type="project" value="UniProtKB-UniRule"/>
</dbReference>
<keyword evidence="4 11" id="KW-0378">Hydrolase</keyword>
<dbReference type="GO" id="GO:0017116">
    <property type="term" value="F:single-stranded DNA helicase activity"/>
    <property type="evidence" value="ECO:0007669"/>
    <property type="project" value="TreeGrafter"/>
</dbReference>
<sequence>MTTTPTGPTRPASADDRYDRQLALGAAGLLAEFNRAGVLGVADVHVARRLGAATGETDEEVLLALALTVRAVRLGSTCLDLTTAAELPVEHAEGEEPPTLRWPDADTWTDRVASSPLAAAAVVRIDQALVYLDRYWREERQVCEDLLARLSAPAAPTPDLEPTAAEIFPDAGYDEQRAAALSSARRRTTVLTGGPGTGKTTTVAGVLALLAELDPDARIALAAPTGKASARLQESVERELGRLPERHRARLRDLRATTLHRLLGSMQPRTGSRFTHDRHRPLPFEVVVVDEASMVPLTMMARLLEALRPETRLVLVGDPGQLSPVEAGAVLTDLVDGFAGRADSPVTSLLETHRFQGSIAALEAALRADDADAVLHLLTTGDGVELVDPGDADALAAFGQVSADAAYSVTLAAEAGDGPAAVAALDAHRLLCGHRTGPWGVSGWNRRVERLLADRTGVTHYEEWYAGRPVLVLANDPGLGLYNGDTGVTVRRPDGRLRVVVPGAGGAQELATTRLSDVQTLYAMTVHKSQGSQAADVSVVLPPPESPLLTHELLYTAVTRAQHHVRVLGTEDAVRAAVARRVQRASGLARRLG</sequence>
<evidence type="ECO:0000313" key="14">
    <source>
        <dbReference type="Proteomes" id="UP000649179"/>
    </source>
</evidence>
<evidence type="ECO:0000256" key="10">
    <source>
        <dbReference type="ARBA" id="ARBA00023235"/>
    </source>
</evidence>
<comment type="miscellaneous">
    <text evidence="11">In the RecBCD complex, RecB has a slow 3'-5' helicase, an exonuclease activity and loads RecA onto ssDNA, RecD has a fast 5'-3' helicase activity, while RecC stimulates the ATPase and processivity of the RecB helicase and contributes to recognition of the Chi site.</text>
</comment>
<dbReference type="InterPro" id="IPR003593">
    <property type="entry name" value="AAA+_ATPase"/>
</dbReference>
<evidence type="ECO:0000256" key="2">
    <source>
        <dbReference type="ARBA" id="ARBA00022741"/>
    </source>
</evidence>
<keyword evidence="7 11" id="KW-0067">ATP-binding</keyword>
<keyword evidence="14" id="KW-1185">Reference proteome</keyword>
<dbReference type="PANTHER" id="PTHR43788:SF6">
    <property type="entry name" value="DNA HELICASE B"/>
    <property type="match status" value="1"/>
</dbReference>
<keyword evidence="3 11" id="KW-0227">DNA damage</keyword>
<dbReference type="Gene3D" id="1.10.10.1020">
    <property type="entry name" value="RecBCD complex, subunit RecD, N-terminal domain"/>
    <property type="match status" value="1"/>
</dbReference>
<proteinExistence type="inferred from homology"/>
<feature type="binding site" evidence="11">
    <location>
        <begin position="193"/>
        <end position="200"/>
    </location>
    <ligand>
        <name>ATP</name>
        <dbReference type="ChEBI" id="CHEBI:30616"/>
    </ligand>
</feature>
<reference evidence="13" key="2">
    <citation type="submission" date="2020-09" db="EMBL/GenBank/DDBJ databases">
        <authorList>
            <person name="Sun Q."/>
            <person name="Zhou Y."/>
        </authorList>
    </citation>
    <scope>NUCLEOTIDE SEQUENCE</scope>
    <source>
        <strain evidence="13">CGMCC 1.16067</strain>
    </source>
</reference>
<dbReference type="InterPro" id="IPR006344">
    <property type="entry name" value="RecD"/>
</dbReference>
<comment type="function">
    <text evidence="11">A helicase/nuclease that prepares dsDNA breaks (DSB) for recombinational DNA repair. Binds to DSBs and unwinds DNA via a highly rapid and processive ATP-dependent bidirectional helicase activity. Unwinds dsDNA until it encounters a Chi (crossover hotspot instigator) sequence from the 3' direction. Cuts ssDNA a few nucleotides 3' to the Chi site. The properties and activities of the enzyme are changed at Chi. The Chi-altered holoenzyme produces a long 3'-ssDNA overhang and facilitates RecA-binding to the ssDNA for homologous DNA recombination and repair. Holoenzyme degrades any linearized DNA that is unable to undergo homologous recombination. In the holoenzyme this subunit has ssDNA-dependent ATPase and 5'-3' helicase activity. When added to pre-assembled RecBC greatly stimulates nuclease activity and augments holoenzyme processivity. Negatively regulates the RecA-loading ability of RecBCD.</text>
</comment>
<dbReference type="InterPro" id="IPR027417">
    <property type="entry name" value="P-loop_NTPase"/>
</dbReference>
<evidence type="ECO:0000256" key="4">
    <source>
        <dbReference type="ARBA" id="ARBA00022801"/>
    </source>
</evidence>
<evidence type="ECO:0000256" key="3">
    <source>
        <dbReference type="ARBA" id="ARBA00022763"/>
    </source>
</evidence>
<dbReference type="Gene3D" id="3.40.50.300">
    <property type="entry name" value="P-loop containing nucleotide triphosphate hydrolases"/>
    <property type="match status" value="3"/>
</dbReference>
<dbReference type="RefSeq" id="WP_188779877.1">
    <property type="nucleotide sequence ID" value="NZ_BMKQ01000001.1"/>
</dbReference>
<dbReference type="GO" id="GO:0003677">
    <property type="term" value="F:DNA binding"/>
    <property type="evidence" value="ECO:0007669"/>
    <property type="project" value="UniProtKB-UniRule"/>
</dbReference>